<dbReference type="InterPro" id="IPR022398">
    <property type="entry name" value="Peptidase_S8_His-AS"/>
</dbReference>
<dbReference type="Gene3D" id="3.30.70.80">
    <property type="entry name" value="Peptidase S8 propeptide/proteinase inhibitor I9"/>
    <property type="match status" value="1"/>
</dbReference>
<dbReference type="InterPro" id="IPR037045">
    <property type="entry name" value="S8pro/Inhibitor_I9_sf"/>
</dbReference>
<feature type="chain" id="PRO_5020813702" evidence="11">
    <location>
        <begin position="27"/>
        <end position="527"/>
    </location>
</feature>
<evidence type="ECO:0000256" key="4">
    <source>
        <dbReference type="ARBA" id="ARBA00022723"/>
    </source>
</evidence>
<feature type="active site" description="Charge relay system" evidence="8 9">
    <location>
        <position position="461"/>
    </location>
</feature>
<evidence type="ECO:0000256" key="7">
    <source>
        <dbReference type="ARBA" id="ARBA00022825"/>
    </source>
</evidence>
<dbReference type="PANTHER" id="PTHR43806">
    <property type="entry name" value="PEPTIDASE S8"/>
    <property type="match status" value="1"/>
</dbReference>
<dbReference type="InterPro" id="IPR050131">
    <property type="entry name" value="Peptidase_S8_subtilisin-like"/>
</dbReference>
<dbReference type="OrthoDB" id="9790784at2"/>
<evidence type="ECO:0000256" key="3">
    <source>
        <dbReference type="ARBA" id="ARBA00022670"/>
    </source>
</evidence>
<evidence type="ECO:0000259" key="12">
    <source>
        <dbReference type="Pfam" id="PF00082"/>
    </source>
</evidence>
<keyword evidence="3 9" id="KW-0645">Protease</keyword>
<dbReference type="PROSITE" id="PS00138">
    <property type="entry name" value="SUBTILASE_SER"/>
    <property type="match status" value="1"/>
</dbReference>
<evidence type="ECO:0000313" key="15">
    <source>
        <dbReference type="Proteomes" id="UP000295106"/>
    </source>
</evidence>
<dbReference type="PROSITE" id="PS00137">
    <property type="entry name" value="SUBTILASE_HIS"/>
    <property type="match status" value="1"/>
</dbReference>
<dbReference type="SUPFAM" id="SSF52743">
    <property type="entry name" value="Subtilisin-like"/>
    <property type="match status" value="1"/>
</dbReference>
<dbReference type="GO" id="GO:0004252">
    <property type="term" value="F:serine-type endopeptidase activity"/>
    <property type="evidence" value="ECO:0007669"/>
    <property type="project" value="UniProtKB-UniRule"/>
</dbReference>
<keyword evidence="2" id="KW-0964">Secreted</keyword>
<reference evidence="14 15" key="1">
    <citation type="submission" date="2019-03" db="EMBL/GenBank/DDBJ databases">
        <title>Genomic Encyclopedia of Type Strains, Phase IV (KMG-IV): sequencing the most valuable type-strain genomes for metagenomic binning, comparative biology and taxonomic classification.</title>
        <authorList>
            <person name="Goeker M."/>
        </authorList>
    </citation>
    <scope>NUCLEOTIDE SEQUENCE [LARGE SCALE GENOMIC DNA]</scope>
    <source>
        <strain evidence="14 15">DSM 1709</strain>
    </source>
</reference>
<dbReference type="PANTHER" id="PTHR43806:SF11">
    <property type="entry name" value="CEREVISIN-RELATED"/>
    <property type="match status" value="1"/>
</dbReference>
<dbReference type="PROSITE" id="PS00136">
    <property type="entry name" value="SUBTILASE_ASP"/>
    <property type="match status" value="1"/>
</dbReference>
<evidence type="ECO:0000256" key="11">
    <source>
        <dbReference type="SAM" id="SignalP"/>
    </source>
</evidence>
<dbReference type="InterPro" id="IPR023827">
    <property type="entry name" value="Peptidase_S8_Asp-AS"/>
</dbReference>
<keyword evidence="2" id="KW-0134">Cell wall</keyword>
<evidence type="ECO:0000256" key="9">
    <source>
        <dbReference type="PROSITE-ProRule" id="PRU01240"/>
    </source>
</evidence>
<dbReference type="Gene3D" id="3.40.50.200">
    <property type="entry name" value="Peptidase S8/S53 domain"/>
    <property type="match status" value="1"/>
</dbReference>
<dbReference type="InterPro" id="IPR034202">
    <property type="entry name" value="Subtilisin_Carlsberg-like"/>
</dbReference>
<comment type="similarity">
    <text evidence="1 9 10">Belongs to the peptidase S8 family.</text>
</comment>
<evidence type="ECO:0000256" key="10">
    <source>
        <dbReference type="RuleBase" id="RU003355"/>
    </source>
</evidence>
<dbReference type="GO" id="GO:0046872">
    <property type="term" value="F:metal ion binding"/>
    <property type="evidence" value="ECO:0007669"/>
    <property type="project" value="UniProtKB-KW"/>
</dbReference>
<evidence type="ECO:0000256" key="5">
    <source>
        <dbReference type="ARBA" id="ARBA00022729"/>
    </source>
</evidence>
<comment type="caution">
    <text evidence="14">The sequence shown here is derived from an EMBL/GenBank/DDBJ whole genome shotgun (WGS) entry which is preliminary data.</text>
</comment>
<keyword evidence="5 11" id="KW-0732">Signal</keyword>
<dbReference type="GO" id="GO:0006508">
    <property type="term" value="P:proteolysis"/>
    <property type="evidence" value="ECO:0007669"/>
    <property type="project" value="UniProtKB-KW"/>
</dbReference>
<evidence type="ECO:0000256" key="8">
    <source>
        <dbReference type="PIRSR" id="PIRSR615500-1"/>
    </source>
</evidence>
<evidence type="ECO:0000256" key="6">
    <source>
        <dbReference type="ARBA" id="ARBA00022801"/>
    </source>
</evidence>
<evidence type="ECO:0000259" key="13">
    <source>
        <dbReference type="Pfam" id="PF02225"/>
    </source>
</evidence>
<dbReference type="CDD" id="cd07477">
    <property type="entry name" value="Peptidases_S8_Subtilisin_subset"/>
    <property type="match status" value="1"/>
</dbReference>
<accession>A0A4R2MGV2</accession>
<proteinExistence type="inferred from homology"/>
<dbReference type="GO" id="GO:0005615">
    <property type="term" value="C:extracellular space"/>
    <property type="evidence" value="ECO:0007669"/>
    <property type="project" value="TreeGrafter"/>
</dbReference>
<dbReference type="Pfam" id="PF00082">
    <property type="entry name" value="Peptidase_S8"/>
    <property type="match status" value="2"/>
</dbReference>
<dbReference type="PROSITE" id="PS51892">
    <property type="entry name" value="SUBTILASE"/>
    <property type="match status" value="1"/>
</dbReference>
<keyword evidence="4" id="KW-0479">Metal-binding</keyword>
<dbReference type="Pfam" id="PF02225">
    <property type="entry name" value="PA"/>
    <property type="match status" value="1"/>
</dbReference>
<feature type="domain" description="Peptidase S8/S53" evidence="12">
    <location>
        <begin position="142"/>
        <end position="319"/>
    </location>
</feature>
<evidence type="ECO:0000313" key="14">
    <source>
        <dbReference type="EMBL" id="TCP03804.1"/>
    </source>
</evidence>
<organism evidence="14 15">
    <name type="scientific">Rubrivivax gelatinosus</name>
    <name type="common">Rhodocyclus gelatinosus</name>
    <name type="synonym">Rhodopseudomonas gelatinosa</name>
    <dbReference type="NCBI Taxonomy" id="28068"/>
    <lineage>
        <taxon>Bacteria</taxon>
        <taxon>Pseudomonadati</taxon>
        <taxon>Pseudomonadota</taxon>
        <taxon>Betaproteobacteria</taxon>
        <taxon>Burkholderiales</taxon>
        <taxon>Sphaerotilaceae</taxon>
        <taxon>Rubrivivax</taxon>
    </lineage>
</organism>
<evidence type="ECO:0000256" key="1">
    <source>
        <dbReference type="ARBA" id="ARBA00011073"/>
    </source>
</evidence>
<keyword evidence="7 9" id="KW-0720">Serine protease</keyword>
<gene>
    <name evidence="14" type="ORF">EV684_10349</name>
</gene>
<dbReference type="EMBL" id="SLXD01000003">
    <property type="protein sequence ID" value="TCP03804.1"/>
    <property type="molecule type" value="Genomic_DNA"/>
</dbReference>
<feature type="active site" description="Charge relay system" evidence="8 9">
    <location>
        <position position="181"/>
    </location>
</feature>
<dbReference type="InterPro" id="IPR000209">
    <property type="entry name" value="Peptidase_S8/S53_dom"/>
</dbReference>
<feature type="signal peptide" evidence="11">
    <location>
        <begin position="1"/>
        <end position="26"/>
    </location>
</feature>
<dbReference type="PRINTS" id="PR00723">
    <property type="entry name" value="SUBTILISIN"/>
</dbReference>
<dbReference type="InterPro" id="IPR023828">
    <property type="entry name" value="Peptidase_S8_Ser-AS"/>
</dbReference>
<dbReference type="InterPro" id="IPR036852">
    <property type="entry name" value="Peptidase_S8/S53_dom_sf"/>
</dbReference>
<dbReference type="AlphaFoldDB" id="A0A4R2MGV2"/>
<protein>
    <submittedName>
        <fullName evidence="14">Subtilase family protein</fullName>
    </submittedName>
</protein>
<name>A0A4R2MGV2_RUBGE</name>
<dbReference type="RefSeq" id="WP_132645267.1">
    <property type="nucleotide sequence ID" value="NZ_NRRI01000017.1"/>
</dbReference>
<dbReference type="InterPro" id="IPR003137">
    <property type="entry name" value="PA_domain"/>
</dbReference>
<sequence>MTQVFKPLRTAVVLAVSAFVCSGAMAAASADAGSVRVIVAYKAGAAAKIRSGLAALGGKVRADLADDSAIAITVPKAKLAKLKKLAGVDYVEEDYVHKILGKRSTSVKSRKVAAAAASTQTVPYGITLVQADQVSGTPAWTPKVCIVDSGIDGTHEDLVGNKLAGQNFSGSGSWNTDESAHGTHVAGTIAALDNDLGVVGVNGKKQVSLYIAKVFDASGSASASTITKAINACGRAKANIVSMSLGSNGASKTEKRVIDRLAKKGILFIAAAGNDGTTAVSYPAGFDNVMSVAAVDENKAWATFSQYNSTVDIAAPGVAVVSTVPPNVLTMGVLKVGGVTVPSLSMEGSPVTGATGPLADFGFGDTAAAGSMTGKVCLISRGNISFADKVVNCQTSGGIGAVIYNNTAGELAGTMGEVVTTIPSVGITQADGATLMGKLGTSTYVAIEPDPAKYSAFNGTSMATPHTSAVAALVWSYFPSCTASQIRASLINSALDIGDTGRDDKTGAGLVQAKAAIDRINTMGCGN</sequence>
<feature type="active site" description="Charge relay system" evidence="8 9">
    <location>
        <position position="148"/>
    </location>
</feature>
<dbReference type="Gene3D" id="3.50.30.30">
    <property type="match status" value="1"/>
</dbReference>
<dbReference type="InterPro" id="IPR015500">
    <property type="entry name" value="Peptidase_S8_subtilisin-rel"/>
</dbReference>
<feature type="domain" description="PA" evidence="13">
    <location>
        <begin position="355"/>
        <end position="435"/>
    </location>
</feature>
<keyword evidence="6 9" id="KW-0378">Hydrolase</keyword>
<dbReference type="Proteomes" id="UP000295106">
    <property type="component" value="Unassembled WGS sequence"/>
</dbReference>
<feature type="domain" description="Peptidase S8/S53" evidence="12">
    <location>
        <begin position="451"/>
        <end position="509"/>
    </location>
</feature>
<evidence type="ECO:0000256" key="2">
    <source>
        <dbReference type="ARBA" id="ARBA00022512"/>
    </source>
</evidence>